<name>A0A0F6Z3W1_9CORY</name>
<protein>
    <recommendedName>
        <fullName evidence="2">Antitoxin</fullName>
    </recommendedName>
</protein>
<dbReference type="AlphaFoldDB" id="A0A0F6Z3W1"/>
<comment type="function">
    <text evidence="2">Antitoxin component of a type II toxin-antitoxin (TA) system.</text>
</comment>
<dbReference type="EMBL" id="CP011309">
    <property type="protein sequence ID" value="AKF26185.1"/>
    <property type="molecule type" value="Genomic_DNA"/>
</dbReference>
<dbReference type="PATRIC" id="fig|92706.3.peg.149"/>
<dbReference type="InterPro" id="IPR036165">
    <property type="entry name" value="YefM-like_sf"/>
</dbReference>
<dbReference type="Pfam" id="PF02604">
    <property type="entry name" value="PhdYeFM_antitox"/>
    <property type="match status" value="1"/>
</dbReference>
<evidence type="ECO:0000256" key="2">
    <source>
        <dbReference type="RuleBase" id="RU362080"/>
    </source>
</evidence>
<dbReference type="HOGENOM" id="CLU_160748_1_0_11"/>
<proteinExistence type="inferred from homology"/>
<evidence type="ECO:0000313" key="3">
    <source>
        <dbReference type="EMBL" id="AKF26185.1"/>
    </source>
</evidence>
<comment type="similarity">
    <text evidence="1 2">Belongs to the phD/YefM antitoxin family.</text>
</comment>
<evidence type="ECO:0000256" key="1">
    <source>
        <dbReference type="ARBA" id="ARBA00009981"/>
    </source>
</evidence>
<gene>
    <name evidence="3" type="ORF">YH66_00750</name>
</gene>
<organism evidence="3 4">
    <name type="scientific">[Brevibacterium] flavum</name>
    <dbReference type="NCBI Taxonomy" id="92706"/>
    <lineage>
        <taxon>Bacteria</taxon>
        <taxon>Bacillati</taxon>
        <taxon>Actinomycetota</taxon>
        <taxon>Actinomycetes</taxon>
        <taxon>Mycobacteriales</taxon>
        <taxon>Corynebacteriaceae</taxon>
        <taxon>Corynebacterium</taxon>
    </lineage>
</organism>
<reference evidence="3 4" key="1">
    <citation type="submission" date="2015-04" db="EMBL/GenBank/DDBJ databases">
        <title>Complete Genome Sequence of Brevibacterium flavum ATCC 15168.</title>
        <authorList>
            <person name="Ahn J."/>
            <person name="Park G."/>
            <person name="Jeon W."/>
            <person name="Jang Y."/>
            <person name="Jang M."/>
            <person name="Lee H."/>
            <person name="Lee H."/>
        </authorList>
    </citation>
    <scope>NUCLEOTIDE SEQUENCE [LARGE SCALE GENOMIC DNA]</scope>
    <source>
        <strain evidence="3 4">ATCC 15168</strain>
    </source>
</reference>
<sequence length="83" mass="9215">MSITATPSEFRNEQSRFLDAAQREPVAILSRGTRRRAVVVSPDFYDRAVQALEDIEDIRAAAEARKEAGEVSHEDLKAELGLS</sequence>
<dbReference type="Proteomes" id="UP000034037">
    <property type="component" value="Chromosome"/>
</dbReference>
<dbReference type="RefSeq" id="WP_003863701.1">
    <property type="nucleotide sequence ID" value="NZ_CP011309.1"/>
</dbReference>
<dbReference type="SUPFAM" id="SSF143120">
    <property type="entry name" value="YefM-like"/>
    <property type="match status" value="1"/>
</dbReference>
<dbReference type="InterPro" id="IPR006442">
    <property type="entry name" value="Antitoxin_Phd/YefM"/>
</dbReference>
<dbReference type="NCBIfam" id="TIGR01552">
    <property type="entry name" value="phd_fam"/>
    <property type="match status" value="1"/>
</dbReference>
<keyword evidence="4" id="KW-1185">Reference proteome</keyword>
<evidence type="ECO:0000313" key="4">
    <source>
        <dbReference type="Proteomes" id="UP000034037"/>
    </source>
</evidence>
<accession>A0A0F6Z3W1</accession>